<evidence type="ECO:0008006" key="3">
    <source>
        <dbReference type="Google" id="ProtNLM"/>
    </source>
</evidence>
<organism evidence="1 2">
    <name type="scientific">Alkalibaculum sporogenes</name>
    <dbReference type="NCBI Taxonomy" id="2655001"/>
    <lineage>
        <taxon>Bacteria</taxon>
        <taxon>Bacillati</taxon>
        <taxon>Bacillota</taxon>
        <taxon>Clostridia</taxon>
        <taxon>Eubacteriales</taxon>
        <taxon>Eubacteriaceae</taxon>
        <taxon>Alkalibaculum</taxon>
    </lineage>
</organism>
<dbReference type="Pfam" id="PF02596">
    <property type="entry name" value="DUF169"/>
    <property type="match status" value="1"/>
</dbReference>
<dbReference type="PANTHER" id="PTHR37954">
    <property type="entry name" value="BLL4979 PROTEIN"/>
    <property type="match status" value="1"/>
</dbReference>
<sequence length="270" mass="30878">MTDVIDYSNYGKELERILMLRTSPIAIKLLKSEDEIPDGAIQPKKDLGVHIALCQAFAMSRRQKKTIFMQKEDHWCWAPLISFGAVEFHEGHESYNEISKYIGIEDPKKAKEFVKNFPRLEYGKYAGIVSAPLITANFEPDVVLIYSNNAQLRSILWAVKYKTGAVVNSQFDPIDSCVYSILPVIENGDYRITVPDPGEYERALTSEDEIIFSVPKDKISELISGLKVVETIKLGHTQLNMEMKADYPRPEFYNNVFEMWGLEVGEVWQK</sequence>
<name>A0A6A7K575_9FIRM</name>
<dbReference type="Proteomes" id="UP000440004">
    <property type="component" value="Unassembled WGS sequence"/>
</dbReference>
<accession>A0A6A7K575</accession>
<dbReference type="PANTHER" id="PTHR37954:SF3">
    <property type="entry name" value="DUF169 DOMAIN-CONTAINING PROTEIN"/>
    <property type="match status" value="1"/>
</dbReference>
<evidence type="ECO:0000313" key="2">
    <source>
        <dbReference type="Proteomes" id="UP000440004"/>
    </source>
</evidence>
<dbReference type="InterPro" id="IPR003748">
    <property type="entry name" value="DUF169"/>
</dbReference>
<reference evidence="1 2" key="1">
    <citation type="submission" date="2019-10" db="EMBL/GenBank/DDBJ databases">
        <title>Alkalibaculum tamaniensis sp.nov., a new alkaliphilic acetogen, isolated on methoxylated aromatics from a mud volcano.</title>
        <authorList>
            <person name="Khomyakova M.A."/>
            <person name="Merkel A.Y."/>
            <person name="Bonch-Osmolovskaya E.A."/>
            <person name="Slobodkin A.I."/>
        </authorList>
    </citation>
    <scope>NUCLEOTIDE SEQUENCE [LARGE SCALE GENOMIC DNA]</scope>
    <source>
        <strain evidence="1 2">M08DMB</strain>
    </source>
</reference>
<protein>
    <recommendedName>
        <fullName evidence="3">DUF169 domain-containing protein</fullName>
    </recommendedName>
</protein>
<dbReference type="AlphaFoldDB" id="A0A6A7K575"/>
<comment type="caution">
    <text evidence="1">The sequence shown here is derived from an EMBL/GenBank/DDBJ whole genome shotgun (WGS) entry which is preliminary data.</text>
</comment>
<gene>
    <name evidence="1" type="ORF">GC105_00595</name>
</gene>
<evidence type="ECO:0000313" key="1">
    <source>
        <dbReference type="EMBL" id="MPW24293.1"/>
    </source>
</evidence>
<keyword evidence="2" id="KW-1185">Reference proteome</keyword>
<dbReference type="EMBL" id="WHNX01000001">
    <property type="protein sequence ID" value="MPW24293.1"/>
    <property type="molecule type" value="Genomic_DNA"/>
</dbReference>
<dbReference type="RefSeq" id="WP_152800638.1">
    <property type="nucleotide sequence ID" value="NZ_WHNX01000001.1"/>
</dbReference>
<proteinExistence type="predicted"/>